<keyword evidence="3" id="KW-1185">Reference proteome</keyword>
<dbReference type="InterPro" id="IPR025323">
    <property type="entry name" value="DUF4229"/>
</dbReference>
<organism evidence="2 3">
    <name type="scientific">Salininema proteolyticum</name>
    <dbReference type="NCBI Taxonomy" id="1607685"/>
    <lineage>
        <taxon>Bacteria</taxon>
        <taxon>Bacillati</taxon>
        <taxon>Actinomycetota</taxon>
        <taxon>Actinomycetes</taxon>
        <taxon>Glycomycetales</taxon>
        <taxon>Glycomycetaceae</taxon>
        <taxon>Salininema</taxon>
    </lineage>
</organism>
<protein>
    <submittedName>
        <fullName evidence="2">DUF4229 domain-containing protein</fullName>
    </submittedName>
</protein>
<comment type="caution">
    <text evidence="2">The sequence shown here is derived from an EMBL/GenBank/DDBJ whole genome shotgun (WGS) entry which is preliminary data.</text>
</comment>
<sequence>MNPTLAYLGARLGLFVACVIPALLFIDNLFLALTLSVVVSMILSMVLLKKLREAMITSIDGRIKERREAKEKLRKEFAGE</sequence>
<gene>
    <name evidence="2" type="ORF">ACFPET_18695</name>
</gene>
<dbReference type="Proteomes" id="UP001595823">
    <property type="component" value="Unassembled WGS sequence"/>
</dbReference>
<keyword evidence="1" id="KW-0472">Membrane</keyword>
<evidence type="ECO:0000256" key="1">
    <source>
        <dbReference type="SAM" id="Phobius"/>
    </source>
</evidence>
<evidence type="ECO:0000313" key="3">
    <source>
        <dbReference type="Proteomes" id="UP001595823"/>
    </source>
</evidence>
<feature type="transmembrane region" description="Helical" evidence="1">
    <location>
        <begin position="5"/>
        <end position="24"/>
    </location>
</feature>
<dbReference type="RefSeq" id="WP_380624010.1">
    <property type="nucleotide sequence ID" value="NZ_JBHSDK010000028.1"/>
</dbReference>
<proteinExistence type="predicted"/>
<reference evidence="3" key="1">
    <citation type="journal article" date="2019" name="Int. J. Syst. Evol. Microbiol.">
        <title>The Global Catalogue of Microorganisms (GCM) 10K type strain sequencing project: providing services to taxonomists for standard genome sequencing and annotation.</title>
        <authorList>
            <consortium name="The Broad Institute Genomics Platform"/>
            <consortium name="The Broad Institute Genome Sequencing Center for Infectious Disease"/>
            <person name="Wu L."/>
            <person name="Ma J."/>
        </authorList>
    </citation>
    <scope>NUCLEOTIDE SEQUENCE [LARGE SCALE GENOMIC DNA]</scope>
    <source>
        <strain evidence="3">IBRC-M 10908</strain>
    </source>
</reference>
<feature type="transmembrane region" description="Helical" evidence="1">
    <location>
        <begin position="30"/>
        <end position="48"/>
    </location>
</feature>
<keyword evidence="1" id="KW-1133">Transmembrane helix</keyword>
<evidence type="ECO:0000313" key="2">
    <source>
        <dbReference type="EMBL" id="MFC4337234.1"/>
    </source>
</evidence>
<accession>A0ABV8U389</accession>
<dbReference type="EMBL" id="JBHSDK010000028">
    <property type="protein sequence ID" value="MFC4337234.1"/>
    <property type="molecule type" value="Genomic_DNA"/>
</dbReference>
<name>A0ABV8U389_9ACTN</name>
<dbReference type="Pfam" id="PF14012">
    <property type="entry name" value="DUF4229"/>
    <property type="match status" value="1"/>
</dbReference>
<keyword evidence="1" id="KW-0812">Transmembrane</keyword>